<feature type="region of interest" description="Disordered" evidence="1">
    <location>
        <begin position="1"/>
        <end position="27"/>
    </location>
</feature>
<evidence type="ECO:0000313" key="3">
    <source>
        <dbReference type="Proteomes" id="UP000287651"/>
    </source>
</evidence>
<gene>
    <name evidence="2" type="ORF">B296_00003548</name>
</gene>
<evidence type="ECO:0000256" key="1">
    <source>
        <dbReference type="SAM" id="MobiDB-lite"/>
    </source>
</evidence>
<reference evidence="2 3" key="1">
    <citation type="journal article" date="2014" name="Agronomy (Basel)">
        <title>A Draft Genome Sequence for Ensete ventricosum, the Drought-Tolerant Tree Against Hunger.</title>
        <authorList>
            <person name="Harrison J."/>
            <person name="Moore K.A."/>
            <person name="Paszkiewicz K."/>
            <person name="Jones T."/>
            <person name="Grant M."/>
            <person name="Ambacheew D."/>
            <person name="Muzemil S."/>
            <person name="Studholme D.J."/>
        </authorList>
    </citation>
    <scope>NUCLEOTIDE SEQUENCE [LARGE SCALE GENOMIC DNA]</scope>
</reference>
<accession>A0A427B936</accession>
<feature type="compositionally biased region" description="Pro residues" evidence="1">
    <location>
        <begin position="1"/>
        <end position="11"/>
    </location>
</feature>
<organism evidence="2 3">
    <name type="scientific">Ensete ventricosum</name>
    <name type="common">Abyssinian banana</name>
    <name type="synonym">Musa ensete</name>
    <dbReference type="NCBI Taxonomy" id="4639"/>
    <lineage>
        <taxon>Eukaryota</taxon>
        <taxon>Viridiplantae</taxon>
        <taxon>Streptophyta</taxon>
        <taxon>Embryophyta</taxon>
        <taxon>Tracheophyta</taxon>
        <taxon>Spermatophyta</taxon>
        <taxon>Magnoliopsida</taxon>
        <taxon>Liliopsida</taxon>
        <taxon>Zingiberales</taxon>
        <taxon>Musaceae</taxon>
        <taxon>Ensete</taxon>
    </lineage>
</organism>
<dbReference type="Proteomes" id="UP000287651">
    <property type="component" value="Unassembled WGS sequence"/>
</dbReference>
<evidence type="ECO:0000313" key="2">
    <source>
        <dbReference type="EMBL" id="RRT84926.1"/>
    </source>
</evidence>
<name>A0A427B936_ENSVE</name>
<protein>
    <submittedName>
        <fullName evidence="2">Uncharacterized protein</fullName>
    </submittedName>
</protein>
<sequence length="151" mass="17231">MERASPTPPPRSSTTSIQLQTPGHRDQATSSLFDWHELRTIISLVSQALTPRWTPNHRKTQSSNLYDSFELKAAVNQIDRTLHAAQHGCSPYPSPNLLKKFYRKKGKKLRQVAEPEPESGHTSSSHAGQRRGIVPKIWKKLKRAFRRRRSA</sequence>
<dbReference type="EMBL" id="AMZH03000208">
    <property type="protein sequence ID" value="RRT84926.1"/>
    <property type="molecule type" value="Genomic_DNA"/>
</dbReference>
<proteinExistence type="predicted"/>
<comment type="caution">
    <text evidence="2">The sequence shown here is derived from an EMBL/GenBank/DDBJ whole genome shotgun (WGS) entry which is preliminary data.</text>
</comment>
<feature type="region of interest" description="Disordered" evidence="1">
    <location>
        <begin position="106"/>
        <end position="137"/>
    </location>
</feature>
<dbReference type="AlphaFoldDB" id="A0A427B936"/>